<accession>K1QHP4</accession>
<dbReference type="EMBL" id="JH818466">
    <property type="protein sequence ID" value="EKC28360.1"/>
    <property type="molecule type" value="Genomic_DNA"/>
</dbReference>
<dbReference type="InterPro" id="IPR058904">
    <property type="entry name" value="PARP4_MVP-ID"/>
</dbReference>
<evidence type="ECO:0000313" key="2">
    <source>
        <dbReference type="EMBL" id="EKC28360.1"/>
    </source>
</evidence>
<name>K1QHP4_MAGGI</name>
<dbReference type="Pfam" id="PF26156">
    <property type="entry name" value="PARP4_MVP-ID"/>
    <property type="match status" value="1"/>
</dbReference>
<dbReference type="HOGENOM" id="CLU_1385391_0_0_1"/>
<organism evidence="2">
    <name type="scientific">Magallana gigas</name>
    <name type="common">Pacific oyster</name>
    <name type="synonym">Crassostrea gigas</name>
    <dbReference type="NCBI Taxonomy" id="29159"/>
    <lineage>
        <taxon>Eukaryota</taxon>
        <taxon>Metazoa</taxon>
        <taxon>Spiralia</taxon>
        <taxon>Lophotrochozoa</taxon>
        <taxon>Mollusca</taxon>
        <taxon>Bivalvia</taxon>
        <taxon>Autobranchia</taxon>
        <taxon>Pteriomorphia</taxon>
        <taxon>Ostreida</taxon>
        <taxon>Ostreoidea</taxon>
        <taxon>Ostreidae</taxon>
        <taxon>Magallana</taxon>
    </lineage>
</organism>
<protein>
    <recommendedName>
        <fullName evidence="1">PARP4 MVP-ID C-terminal domain-containing protein</fullName>
    </recommendedName>
</protein>
<feature type="domain" description="PARP4 MVP-ID C-terminal" evidence="1">
    <location>
        <begin position="43"/>
        <end position="182"/>
    </location>
</feature>
<dbReference type="InParanoid" id="K1QHP4"/>
<dbReference type="AlphaFoldDB" id="K1QHP4"/>
<reference evidence="2" key="1">
    <citation type="journal article" date="2012" name="Nature">
        <title>The oyster genome reveals stress adaptation and complexity of shell formation.</title>
        <authorList>
            <person name="Zhang G."/>
            <person name="Fang X."/>
            <person name="Guo X."/>
            <person name="Li L."/>
            <person name="Luo R."/>
            <person name="Xu F."/>
            <person name="Yang P."/>
            <person name="Zhang L."/>
            <person name="Wang X."/>
            <person name="Qi H."/>
            <person name="Xiong Z."/>
            <person name="Que H."/>
            <person name="Xie Y."/>
            <person name="Holland P.W."/>
            <person name="Paps J."/>
            <person name="Zhu Y."/>
            <person name="Wu F."/>
            <person name="Chen Y."/>
            <person name="Wang J."/>
            <person name="Peng C."/>
            <person name="Meng J."/>
            <person name="Yang L."/>
            <person name="Liu J."/>
            <person name="Wen B."/>
            <person name="Zhang N."/>
            <person name="Huang Z."/>
            <person name="Zhu Q."/>
            <person name="Feng Y."/>
            <person name="Mount A."/>
            <person name="Hedgecock D."/>
            <person name="Xu Z."/>
            <person name="Liu Y."/>
            <person name="Domazet-Loso T."/>
            <person name="Du Y."/>
            <person name="Sun X."/>
            <person name="Zhang S."/>
            <person name="Liu B."/>
            <person name="Cheng P."/>
            <person name="Jiang X."/>
            <person name="Li J."/>
            <person name="Fan D."/>
            <person name="Wang W."/>
            <person name="Fu W."/>
            <person name="Wang T."/>
            <person name="Wang B."/>
            <person name="Zhang J."/>
            <person name="Peng Z."/>
            <person name="Li Y."/>
            <person name="Li N."/>
            <person name="Wang J."/>
            <person name="Chen M."/>
            <person name="He Y."/>
            <person name="Tan F."/>
            <person name="Song X."/>
            <person name="Zheng Q."/>
            <person name="Huang R."/>
            <person name="Yang H."/>
            <person name="Du X."/>
            <person name="Chen L."/>
            <person name="Yang M."/>
            <person name="Gaffney P.M."/>
            <person name="Wang S."/>
            <person name="Luo L."/>
            <person name="She Z."/>
            <person name="Ming Y."/>
            <person name="Huang W."/>
            <person name="Zhang S."/>
            <person name="Huang B."/>
            <person name="Zhang Y."/>
            <person name="Qu T."/>
            <person name="Ni P."/>
            <person name="Miao G."/>
            <person name="Wang J."/>
            <person name="Wang Q."/>
            <person name="Steinberg C.E."/>
            <person name="Wang H."/>
            <person name="Li N."/>
            <person name="Qian L."/>
            <person name="Zhang G."/>
            <person name="Li Y."/>
            <person name="Yang H."/>
            <person name="Liu X."/>
            <person name="Wang J."/>
            <person name="Yin Y."/>
            <person name="Wang J."/>
        </authorList>
    </citation>
    <scope>NUCLEOTIDE SEQUENCE [LARGE SCALE GENOMIC DNA]</scope>
    <source>
        <strain evidence="2">05x7-T-G4-1.051#20</strain>
    </source>
</reference>
<evidence type="ECO:0000259" key="1">
    <source>
        <dbReference type="Pfam" id="PF26156"/>
    </source>
</evidence>
<gene>
    <name evidence="2" type="ORF">CGI_10023740</name>
</gene>
<proteinExistence type="predicted"/>
<sequence length="197" mass="21885">MFINFCLTLAALDDINSYGIGTSVSNIRKRSPNLSLSSLRSMFSIQQNNLWKLDKSLEETFGIDTKKCRDILQRAGLQSLGQKVSEEINEILSSALALVLIHKVIAPELFPMDFSNPITIATAFLMAAKKLDGMTAMGDILPLLKTSVDTYIAKRQKYDWVCGMLELGHSWEEAACKMLGYTQSSVRDPGPVYIPVM</sequence>